<name>A0ABZ3D0F5_9PROT</name>
<gene>
    <name evidence="1" type="ORF">AAC691_12145</name>
</gene>
<protein>
    <recommendedName>
        <fullName evidence="3">SnoaL-like domain-containing protein</fullName>
    </recommendedName>
</protein>
<evidence type="ECO:0000313" key="1">
    <source>
        <dbReference type="EMBL" id="XAE41079.1"/>
    </source>
</evidence>
<evidence type="ECO:0008006" key="3">
    <source>
        <dbReference type="Google" id="ProtNLM"/>
    </source>
</evidence>
<dbReference type="RefSeq" id="WP_342627077.1">
    <property type="nucleotide sequence ID" value="NZ_CP152276.1"/>
</dbReference>
<accession>A0ABZ3D0F5</accession>
<dbReference type="EMBL" id="CP152276">
    <property type="protein sequence ID" value="XAE41079.1"/>
    <property type="molecule type" value="Genomic_DNA"/>
</dbReference>
<keyword evidence="2" id="KW-1185">Reference proteome</keyword>
<proteinExistence type="predicted"/>
<organism evidence="1 2">
    <name type="scientific">Nguyenibacter vanlangensis</name>
    <dbReference type="NCBI Taxonomy" id="1216886"/>
    <lineage>
        <taxon>Bacteria</taxon>
        <taxon>Pseudomonadati</taxon>
        <taxon>Pseudomonadota</taxon>
        <taxon>Alphaproteobacteria</taxon>
        <taxon>Acetobacterales</taxon>
        <taxon>Acetobacteraceae</taxon>
        <taxon>Nguyenibacter</taxon>
    </lineage>
</organism>
<evidence type="ECO:0000313" key="2">
    <source>
        <dbReference type="Proteomes" id="UP001449795"/>
    </source>
</evidence>
<sequence length="139" mass="15916">MDNTSLSGCWIIDAAHSSWSDGRFPPDMSLRLYLEFTQDRLRYHSENDTDRTQAVRTLDYDTVLDGSTSGLAGSPRFDTVRARQISALEFEILELLDGDVIVAAYWRFSEDGRTLWRWGVGKSPLGRSRTYAELFVRKD</sequence>
<dbReference type="Proteomes" id="UP001449795">
    <property type="component" value="Chromosome"/>
</dbReference>
<reference evidence="1 2" key="1">
    <citation type="submission" date="2024-04" db="EMBL/GenBank/DDBJ databases">
        <title>Complete genome sequence of Nguyenibacter vanlangesis HBCM-1154, a strain capable of nitrogen fixation, IAA production, and phosphorus solubilization isolated from sugarcane soil.</title>
        <authorList>
            <person name="MY HANH P."/>
        </authorList>
    </citation>
    <scope>NUCLEOTIDE SEQUENCE [LARGE SCALE GENOMIC DNA]</scope>
    <source>
        <strain evidence="1 2">HBCM 1154</strain>
    </source>
</reference>